<dbReference type="CDD" id="cd09917">
    <property type="entry name" value="F-box_SF"/>
    <property type="match status" value="1"/>
</dbReference>
<proteinExistence type="predicted"/>
<feature type="domain" description="F-box" evidence="2">
    <location>
        <begin position="63"/>
        <end position="115"/>
    </location>
</feature>
<feature type="region of interest" description="Disordered" evidence="1">
    <location>
        <begin position="38"/>
        <end position="59"/>
    </location>
</feature>
<dbReference type="EMBL" id="BTSY01000005">
    <property type="protein sequence ID" value="GMT27665.1"/>
    <property type="molecule type" value="Genomic_DNA"/>
</dbReference>
<evidence type="ECO:0000256" key="1">
    <source>
        <dbReference type="SAM" id="MobiDB-lite"/>
    </source>
</evidence>
<gene>
    <name evidence="3" type="ORF">PFISCL1PPCAC_18962</name>
</gene>
<reference evidence="3" key="1">
    <citation type="submission" date="2023-10" db="EMBL/GenBank/DDBJ databases">
        <title>Genome assembly of Pristionchus species.</title>
        <authorList>
            <person name="Yoshida K."/>
            <person name="Sommer R.J."/>
        </authorList>
    </citation>
    <scope>NUCLEOTIDE SEQUENCE</scope>
    <source>
        <strain evidence="3">RS5133</strain>
    </source>
</reference>
<feature type="non-terminal residue" evidence="3">
    <location>
        <position position="1"/>
    </location>
</feature>
<dbReference type="Proteomes" id="UP001432322">
    <property type="component" value="Unassembled WGS sequence"/>
</dbReference>
<protein>
    <recommendedName>
        <fullName evidence="2">F-box domain-containing protein</fullName>
    </recommendedName>
</protein>
<organism evidence="3 4">
    <name type="scientific">Pristionchus fissidentatus</name>
    <dbReference type="NCBI Taxonomy" id="1538716"/>
    <lineage>
        <taxon>Eukaryota</taxon>
        <taxon>Metazoa</taxon>
        <taxon>Ecdysozoa</taxon>
        <taxon>Nematoda</taxon>
        <taxon>Chromadorea</taxon>
        <taxon>Rhabditida</taxon>
        <taxon>Rhabditina</taxon>
        <taxon>Diplogasteromorpha</taxon>
        <taxon>Diplogasteroidea</taxon>
        <taxon>Neodiplogasteridae</taxon>
        <taxon>Pristionchus</taxon>
    </lineage>
</organism>
<name>A0AAV5W7D9_9BILA</name>
<dbReference type="Pfam" id="PF00646">
    <property type="entry name" value="F-box"/>
    <property type="match status" value="1"/>
</dbReference>
<evidence type="ECO:0000313" key="3">
    <source>
        <dbReference type="EMBL" id="GMT27665.1"/>
    </source>
</evidence>
<dbReference type="SUPFAM" id="SSF81383">
    <property type="entry name" value="F-box domain"/>
    <property type="match status" value="1"/>
</dbReference>
<dbReference type="AlphaFoldDB" id="A0AAV5W7D9"/>
<sequence>RISESTVDGKVEEGREKEMENVENVFVSYESTYPPLKRTNAIRLPQSPPSKRMKEEEEDAIEQSSLLDLPNEILVRIFSFLPLLDRWKARVNKRLEGIEKENRGIVPELNIVTRQ</sequence>
<dbReference type="InterPro" id="IPR001810">
    <property type="entry name" value="F-box_dom"/>
</dbReference>
<evidence type="ECO:0000259" key="2">
    <source>
        <dbReference type="PROSITE" id="PS50181"/>
    </source>
</evidence>
<comment type="caution">
    <text evidence="3">The sequence shown here is derived from an EMBL/GenBank/DDBJ whole genome shotgun (WGS) entry which is preliminary data.</text>
</comment>
<accession>A0AAV5W7D9</accession>
<dbReference type="PROSITE" id="PS50181">
    <property type="entry name" value="FBOX"/>
    <property type="match status" value="1"/>
</dbReference>
<dbReference type="InterPro" id="IPR036047">
    <property type="entry name" value="F-box-like_dom_sf"/>
</dbReference>
<keyword evidence="4" id="KW-1185">Reference proteome</keyword>
<feature type="non-terminal residue" evidence="3">
    <location>
        <position position="115"/>
    </location>
</feature>
<evidence type="ECO:0000313" key="4">
    <source>
        <dbReference type="Proteomes" id="UP001432322"/>
    </source>
</evidence>